<reference evidence="1" key="1">
    <citation type="submission" date="2025-08" db="UniProtKB">
        <authorList>
            <consortium name="RefSeq"/>
        </authorList>
    </citation>
    <scope>IDENTIFICATION</scope>
</reference>
<organism evidence="1">
    <name type="scientific">Nicotiana tabacum</name>
    <name type="common">Common tobacco</name>
    <dbReference type="NCBI Taxonomy" id="4097"/>
    <lineage>
        <taxon>Eukaryota</taxon>
        <taxon>Viridiplantae</taxon>
        <taxon>Streptophyta</taxon>
        <taxon>Embryophyta</taxon>
        <taxon>Tracheophyta</taxon>
        <taxon>Spermatophyta</taxon>
        <taxon>Magnoliopsida</taxon>
        <taxon>eudicotyledons</taxon>
        <taxon>Gunneridae</taxon>
        <taxon>Pentapetalae</taxon>
        <taxon>asterids</taxon>
        <taxon>lamiids</taxon>
        <taxon>Solanales</taxon>
        <taxon>Solanaceae</taxon>
        <taxon>Nicotianoideae</taxon>
        <taxon>Nicotianeae</taxon>
        <taxon>Nicotiana</taxon>
    </lineage>
</organism>
<dbReference type="RefSeq" id="XP_016487024.1">
    <property type="nucleotide sequence ID" value="XM_016631538.1"/>
</dbReference>
<dbReference type="PaxDb" id="4097-A0A1S4BDP8"/>
<evidence type="ECO:0000313" key="1">
    <source>
        <dbReference type="RefSeq" id="XP_016487024.1"/>
    </source>
</evidence>
<evidence type="ECO:0008006" key="2">
    <source>
        <dbReference type="Google" id="ProtNLM"/>
    </source>
</evidence>
<accession>A0A1S4BDP8</accession>
<proteinExistence type="predicted"/>
<dbReference type="AlphaFoldDB" id="A0A1S4BDP8"/>
<dbReference type="KEGG" id="nta:107807199"/>
<gene>
    <name evidence="1" type="primary">LOC107807199</name>
</gene>
<dbReference type="PANTHER" id="PTHR33116:SF66">
    <property type="entry name" value="REVERSE TRANSCRIPTASE ZINC-BINDING DOMAIN-CONTAINING PROTEIN"/>
    <property type="match status" value="1"/>
</dbReference>
<dbReference type="OrthoDB" id="1217891at2759"/>
<name>A0A1S4BDP8_TOBAC</name>
<dbReference type="PANTHER" id="PTHR33116">
    <property type="entry name" value="REVERSE TRANSCRIPTASE ZINC-BINDING DOMAIN-CONTAINING PROTEIN-RELATED-RELATED"/>
    <property type="match status" value="1"/>
</dbReference>
<protein>
    <recommendedName>
        <fullName evidence="2">Reverse transcriptase domain-containing protein</fullName>
    </recommendedName>
</protein>
<sequence length="269" mass="30249">MPHDKAPGVDGFPNEFFTKHWEVGNDICDATRQFFTTGEMHRGINGTAVTLIPKVQNPSHVKDYRPIACCTTLYKIITNVLTARTKKVIGGLIGESQSAFIEGRSITHNILFTHRTLDNGMHYNTGLLSYHEWWIDNTFQRKEGNQARRPYVSLSICPGNGVSIEGVCTAEISSIRLLQHTFLKFSNASGLQENADKSSIYLAIISNNLKQDILQELGYSEGTLPFRYFGVPLASKKLSVIQCWPLVEKITRRINCWTAKLLSYAVDYS</sequence>
<dbReference type="STRING" id="4097.A0A1S4BDP8"/>